<reference evidence="1 2" key="1">
    <citation type="submission" date="2018-01" db="EMBL/GenBank/DDBJ databases">
        <title>Whole genome sequencing of Histamine producing bacteria.</title>
        <authorList>
            <person name="Butler K."/>
        </authorList>
    </citation>
    <scope>NUCLEOTIDE SEQUENCE [LARGE SCALE GENOMIC DNA]</scope>
    <source>
        <strain evidence="1 2">DSM 24669</strain>
    </source>
</reference>
<dbReference type="PROSITE" id="PS51257">
    <property type="entry name" value="PROKAR_LIPOPROTEIN"/>
    <property type="match status" value="1"/>
</dbReference>
<dbReference type="RefSeq" id="WP_048899316.1">
    <property type="nucleotide sequence ID" value="NZ_AP024853.1"/>
</dbReference>
<evidence type="ECO:0000313" key="2">
    <source>
        <dbReference type="Proteomes" id="UP000240481"/>
    </source>
</evidence>
<sequence>MQQSKLMWFASGMMVMSLVGCTNSSVNNIDTGLDNYQFLPDEYDVETEYNSIYFYGFNQGCRSKTYDSQSGRLPVEIDNTLAQRSQKYNDGIEAGRKACEDGTPRTVSNYIENK</sequence>
<dbReference type="EMBL" id="PYLZ01000010">
    <property type="protein sequence ID" value="PSW22948.1"/>
    <property type="molecule type" value="Genomic_DNA"/>
</dbReference>
<evidence type="ECO:0000313" key="1">
    <source>
        <dbReference type="EMBL" id="PSW22948.1"/>
    </source>
</evidence>
<comment type="caution">
    <text evidence="1">The sequence shown here is derived from an EMBL/GenBank/DDBJ whole genome shotgun (WGS) entry which is preliminary data.</text>
</comment>
<name>A0A2T3P362_9GAMM</name>
<protein>
    <recommendedName>
        <fullName evidence="3">DUF2799 domain-containing protein</fullName>
    </recommendedName>
</protein>
<accession>A0A2T3P362</accession>
<dbReference type="AlphaFoldDB" id="A0A2T3P362"/>
<keyword evidence="2" id="KW-1185">Reference proteome</keyword>
<proteinExistence type="predicted"/>
<dbReference type="OrthoDB" id="5818753at2"/>
<gene>
    <name evidence="1" type="ORF">C9I94_17340</name>
</gene>
<organism evidence="1 2">
    <name type="scientific">Photobacterium swingsii</name>
    <dbReference type="NCBI Taxonomy" id="680026"/>
    <lineage>
        <taxon>Bacteria</taxon>
        <taxon>Pseudomonadati</taxon>
        <taxon>Pseudomonadota</taxon>
        <taxon>Gammaproteobacteria</taxon>
        <taxon>Vibrionales</taxon>
        <taxon>Vibrionaceae</taxon>
        <taxon>Photobacterium</taxon>
    </lineage>
</organism>
<evidence type="ECO:0008006" key="3">
    <source>
        <dbReference type="Google" id="ProtNLM"/>
    </source>
</evidence>
<dbReference type="Proteomes" id="UP000240481">
    <property type="component" value="Unassembled WGS sequence"/>
</dbReference>